<proteinExistence type="predicted"/>
<keyword evidence="2" id="KW-1185">Reference proteome</keyword>
<dbReference type="Proteomes" id="UP001151760">
    <property type="component" value="Unassembled WGS sequence"/>
</dbReference>
<accession>A0ABQ5JD31</accession>
<name>A0ABQ5JD31_9ASTR</name>
<reference evidence="1" key="1">
    <citation type="journal article" date="2022" name="Int. J. Mol. Sci.">
        <title>Draft Genome of Tanacetum Coccineum: Genomic Comparison of Closely Related Tanacetum-Family Plants.</title>
        <authorList>
            <person name="Yamashiro T."/>
            <person name="Shiraishi A."/>
            <person name="Nakayama K."/>
            <person name="Satake H."/>
        </authorList>
    </citation>
    <scope>NUCLEOTIDE SEQUENCE</scope>
</reference>
<gene>
    <name evidence="1" type="ORF">Tco_1131804</name>
</gene>
<organism evidence="1 2">
    <name type="scientific">Tanacetum coccineum</name>
    <dbReference type="NCBI Taxonomy" id="301880"/>
    <lineage>
        <taxon>Eukaryota</taxon>
        <taxon>Viridiplantae</taxon>
        <taxon>Streptophyta</taxon>
        <taxon>Embryophyta</taxon>
        <taxon>Tracheophyta</taxon>
        <taxon>Spermatophyta</taxon>
        <taxon>Magnoliopsida</taxon>
        <taxon>eudicotyledons</taxon>
        <taxon>Gunneridae</taxon>
        <taxon>Pentapetalae</taxon>
        <taxon>asterids</taxon>
        <taxon>campanulids</taxon>
        <taxon>Asterales</taxon>
        <taxon>Asteraceae</taxon>
        <taxon>Asteroideae</taxon>
        <taxon>Anthemideae</taxon>
        <taxon>Anthemidinae</taxon>
        <taxon>Tanacetum</taxon>
    </lineage>
</organism>
<reference evidence="1" key="2">
    <citation type="submission" date="2022-01" db="EMBL/GenBank/DDBJ databases">
        <authorList>
            <person name="Yamashiro T."/>
            <person name="Shiraishi A."/>
            <person name="Satake H."/>
            <person name="Nakayama K."/>
        </authorList>
    </citation>
    <scope>NUCLEOTIDE SEQUENCE</scope>
</reference>
<protein>
    <submittedName>
        <fullName evidence="1">Uncharacterized protein</fullName>
    </submittedName>
</protein>
<sequence length="89" mass="9895">MRTSTASQTKNSEWFKEKMLLAQALESGMILDEEQLSFLADPIDRVDSGLYTQTLSTTAIFYTDDLDAFDSNCDEAPSASVVLMDQLFA</sequence>
<dbReference type="EMBL" id="BQNB010021725">
    <property type="protein sequence ID" value="GJU09408.1"/>
    <property type="molecule type" value="Genomic_DNA"/>
</dbReference>
<comment type="caution">
    <text evidence="1">The sequence shown here is derived from an EMBL/GenBank/DDBJ whole genome shotgun (WGS) entry which is preliminary data.</text>
</comment>
<evidence type="ECO:0000313" key="1">
    <source>
        <dbReference type="EMBL" id="GJU09408.1"/>
    </source>
</evidence>
<evidence type="ECO:0000313" key="2">
    <source>
        <dbReference type="Proteomes" id="UP001151760"/>
    </source>
</evidence>